<dbReference type="KEGG" id="pib:BBD41_21615"/>
<feature type="transmembrane region" description="Helical" evidence="1">
    <location>
        <begin position="349"/>
        <end position="370"/>
    </location>
</feature>
<name>A0A1B2E4R3_9BACL</name>
<gene>
    <name evidence="3" type="ORF">BBD41_21615</name>
</gene>
<feature type="transmembrane region" description="Helical" evidence="1">
    <location>
        <begin position="321"/>
        <end position="343"/>
    </location>
</feature>
<dbReference type="Pfam" id="PF04235">
    <property type="entry name" value="DUF418"/>
    <property type="match status" value="1"/>
</dbReference>
<dbReference type="InterPro" id="IPR007349">
    <property type="entry name" value="DUF418"/>
</dbReference>
<feature type="transmembrane region" description="Helical" evidence="1">
    <location>
        <begin position="252"/>
        <end position="270"/>
    </location>
</feature>
<feature type="transmembrane region" description="Helical" evidence="1">
    <location>
        <begin position="209"/>
        <end position="232"/>
    </location>
</feature>
<keyword evidence="1" id="KW-1133">Transmembrane helix</keyword>
<dbReference type="InterPro" id="IPR052529">
    <property type="entry name" value="Bact_Transport_Assoc"/>
</dbReference>
<feature type="domain" description="DUF418" evidence="2">
    <location>
        <begin position="234"/>
        <end position="388"/>
    </location>
</feature>
<feature type="transmembrane region" description="Helical" evidence="1">
    <location>
        <begin position="140"/>
        <end position="161"/>
    </location>
</feature>
<dbReference type="EMBL" id="CP016809">
    <property type="protein sequence ID" value="ANY74951.1"/>
    <property type="molecule type" value="Genomic_DNA"/>
</dbReference>
<keyword evidence="1" id="KW-0472">Membrane</keyword>
<dbReference type="PANTHER" id="PTHR30590:SF2">
    <property type="entry name" value="INNER MEMBRANE PROTEIN"/>
    <property type="match status" value="1"/>
</dbReference>
<sequence>MDKNSQQRLTMIDSLRGLALVGIFLVNITFFTTSLQTISFGIELWNGWLDQGLMLLRGIVIDGKFILIFSFLFGFGMVLMQESSRRKGSRFHRLYIRRLLALLAFGLLHGLLIWYGDILTHYAILGFALLLFQRCKPPTLLIWSAALLLIVPVLLTGASLLSPGNGSQAFEPISQADAHRIGIYFQERDAAIYGEGTFLQITVQRINDYIASLFNMLVFYPQILGMFLLGAYFCKQRILHDPNGNRKIIARLIWLGALIGLPLQVMMSLAKGLPSWVEAASLFVGAPLVALAYIGAFALLYQKRGWSNKLRILSHPGKMAFTNYLLQSVICGLIFYGYGFGWFGKVPPAMQMLLVIVIFTLQTVFSIVWLRRFPIGPLEYVWRLFTYWGSPVKRSGQDVSHPRQQRGTL</sequence>
<feature type="transmembrane region" description="Helical" evidence="1">
    <location>
        <begin position="54"/>
        <end position="75"/>
    </location>
</feature>
<feature type="transmembrane region" description="Helical" evidence="1">
    <location>
        <begin position="282"/>
        <end position="301"/>
    </location>
</feature>
<evidence type="ECO:0000313" key="3">
    <source>
        <dbReference type="EMBL" id="ANY74951.1"/>
    </source>
</evidence>
<evidence type="ECO:0000256" key="1">
    <source>
        <dbReference type="SAM" id="Phobius"/>
    </source>
</evidence>
<proteinExistence type="predicted"/>
<organism evidence="3">
    <name type="scientific">Paenibacillus ihbetae</name>
    <dbReference type="NCBI Taxonomy" id="1870820"/>
    <lineage>
        <taxon>Bacteria</taxon>
        <taxon>Bacillati</taxon>
        <taxon>Bacillota</taxon>
        <taxon>Bacilli</taxon>
        <taxon>Bacillales</taxon>
        <taxon>Paenibacillaceae</taxon>
        <taxon>Paenibacillus</taxon>
    </lineage>
</organism>
<feature type="transmembrane region" description="Helical" evidence="1">
    <location>
        <begin position="118"/>
        <end position="133"/>
    </location>
</feature>
<feature type="transmembrane region" description="Helical" evidence="1">
    <location>
        <begin position="95"/>
        <end position="112"/>
    </location>
</feature>
<keyword evidence="1" id="KW-0812">Transmembrane</keyword>
<reference evidence="3" key="1">
    <citation type="submission" date="2016-08" db="EMBL/GenBank/DDBJ databases">
        <title>Complete Genome Seqeunce of Paenibacillus sp. nov. IHBB 9852 from high altitute lake of Indian trans-Himalayas.</title>
        <authorList>
            <person name="Kiran S."/>
            <person name="Swarnkar M.K."/>
            <person name="Rana A."/>
            <person name="Tewari R."/>
            <person name="Gulati A."/>
        </authorList>
    </citation>
    <scope>NUCLEOTIDE SEQUENCE [LARGE SCALE GENOMIC DNA]</scope>
    <source>
        <strain evidence="3">IHBB 9852</strain>
    </source>
</reference>
<protein>
    <recommendedName>
        <fullName evidence="2">DUF418 domain-containing protein</fullName>
    </recommendedName>
</protein>
<accession>A0A1B2E4R3</accession>
<dbReference type="AlphaFoldDB" id="A0A1B2E4R3"/>
<dbReference type="PANTHER" id="PTHR30590">
    <property type="entry name" value="INNER MEMBRANE PROTEIN"/>
    <property type="match status" value="1"/>
</dbReference>
<feature type="transmembrane region" description="Helical" evidence="1">
    <location>
        <begin position="20"/>
        <end position="42"/>
    </location>
</feature>
<dbReference type="RefSeq" id="WP_099478710.1">
    <property type="nucleotide sequence ID" value="NZ_CP016809.1"/>
</dbReference>
<evidence type="ECO:0000259" key="2">
    <source>
        <dbReference type="Pfam" id="PF04235"/>
    </source>
</evidence>